<dbReference type="GO" id="GO:0031119">
    <property type="term" value="P:tRNA pseudouridine synthesis"/>
    <property type="evidence" value="ECO:0007669"/>
    <property type="project" value="UniProtKB-UniRule"/>
</dbReference>
<protein>
    <recommendedName>
        <fullName evidence="5">tRNA pseudouridine synthase B</fullName>
        <ecNumber evidence="5">5.4.99.25</ecNumber>
    </recommendedName>
    <alternativeName>
        <fullName evidence="5">tRNA pseudouridine(55) synthase</fullName>
        <shortName evidence="5">Psi55 synthase</shortName>
    </alternativeName>
    <alternativeName>
        <fullName evidence="5">tRNA pseudouridylate synthase</fullName>
    </alternativeName>
    <alternativeName>
        <fullName evidence="5">tRNA-uridine isomerase</fullName>
    </alternativeName>
</protein>
<dbReference type="AlphaFoldDB" id="A0A7C1XQ82"/>
<dbReference type="InterPro" id="IPR014780">
    <property type="entry name" value="tRNA_psdUridine_synth_TruB"/>
</dbReference>
<gene>
    <name evidence="5 8" type="primary">truB</name>
    <name evidence="8" type="ORF">ENP47_04535</name>
</gene>
<keyword evidence="3 5" id="KW-0819">tRNA processing</keyword>
<dbReference type="Pfam" id="PF01509">
    <property type="entry name" value="TruB_N"/>
    <property type="match status" value="1"/>
</dbReference>
<keyword evidence="4 5" id="KW-0413">Isomerase</keyword>
<evidence type="ECO:0000259" key="7">
    <source>
        <dbReference type="Pfam" id="PF16198"/>
    </source>
</evidence>
<feature type="active site" description="Nucleophile" evidence="5">
    <location>
        <position position="38"/>
    </location>
</feature>
<evidence type="ECO:0000256" key="1">
    <source>
        <dbReference type="ARBA" id="ARBA00000385"/>
    </source>
</evidence>
<comment type="similarity">
    <text evidence="2 5">Belongs to the pseudouridine synthase TruB family. Type 1 subfamily.</text>
</comment>
<sequence length="297" mass="33142">MHGILLVDKPRGWTSHDVVNWVRKRLRTRWVGHGGTLDPAAEGLLLIAVGIATRLIQYAIDADKSYVAHIVLGVSTTTDDLEGEPSQASPASQPPSLAQLHTALERFRGSFEQRPPSYSAVKIGGTPAYRRAREQIPTELRPRTVFVRDLQCLHYDYPDLIVSIDCSKGFYVRSLARDLGALLGTGGYLHGLVRTRIGTFTLSEAWSLPELERYLTRETWPLLAQHPDMLVSSLPVLLIPEQQITAWYHGAPVRSSEAALPETLARAYAPDGTWVGIARYDANQACWRPVLVHHERR</sequence>
<dbReference type="GO" id="GO:0003723">
    <property type="term" value="F:RNA binding"/>
    <property type="evidence" value="ECO:0007669"/>
    <property type="project" value="InterPro"/>
</dbReference>
<name>A0A7C1XQ82_THERO</name>
<comment type="function">
    <text evidence="5">Responsible for synthesis of pseudouridine from uracil-55 in the psi GC loop of transfer RNAs.</text>
</comment>
<feature type="domain" description="tRNA pseudouridylate synthase B C-terminal" evidence="7">
    <location>
        <begin position="173"/>
        <end position="218"/>
    </location>
</feature>
<dbReference type="SUPFAM" id="SSF55120">
    <property type="entry name" value="Pseudouridine synthase"/>
    <property type="match status" value="1"/>
</dbReference>
<dbReference type="PANTHER" id="PTHR13767:SF2">
    <property type="entry name" value="PSEUDOURIDYLATE SYNTHASE TRUB1"/>
    <property type="match status" value="1"/>
</dbReference>
<dbReference type="NCBIfam" id="TIGR00431">
    <property type="entry name" value="TruB"/>
    <property type="match status" value="1"/>
</dbReference>
<proteinExistence type="inferred from homology"/>
<dbReference type="PANTHER" id="PTHR13767">
    <property type="entry name" value="TRNA-PSEUDOURIDINE SYNTHASE"/>
    <property type="match status" value="1"/>
</dbReference>
<dbReference type="InterPro" id="IPR032819">
    <property type="entry name" value="TruB_C"/>
</dbReference>
<dbReference type="GO" id="GO:0160148">
    <property type="term" value="F:tRNA pseudouridine(55) synthase activity"/>
    <property type="evidence" value="ECO:0007669"/>
    <property type="project" value="UniProtKB-EC"/>
</dbReference>
<evidence type="ECO:0000313" key="8">
    <source>
        <dbReference type="EMBL" id="HEF64852.1"/>
    </source>
</evidence>
<comment type="catalytic activity">
    <reaction evidence="1 5">
        <text>uridine(55) in tRNA = pseudouridine(55) in tRNA</text>
        <dbReference type="Rhea" id="RHEA:42532"/>
        <dbReference type="Rhea" id="RHEA-COMP:10101"/>
        <dbReference type="Rhea" id="RHEA-COMP:10102"/>
        <dbReference type="ChEBI" id="CHEBI:65314"/>
        <dbReference type="ChEBI" id="CHEBI:65315"/>
        <dbReference type="EC" id="5.4.99.25"/>
    </reaction>
</comment>
<dbReference type="EC" id="5.4.99.25" evidence="5"/>
<comment type="caution">
    <text evidence="8">The sequence shown here is derived from an EMBL/GenBank/DDBJ whole genome shotgun (WGS) entry which is preliminary data.</text>
</comment>
<organism evidence="8">
    <name type="scientific">Thermomicrobium roseum</name>
    <dbReference type="NCBI Taxonomy" id="500"/>
    <lineage>
        <taxon>Bacteria</taxon>
        <taxon>Pseudomonadati</taxon>
        <taxon>Thermomicrobiota</taxon>
        <taxon>Thermomicrobia</taxon>
        <taxon>Thermomicrobiales</taxon>
        <taxon>Thermomicrobiaceae</taxon>
        <taxon>Thermomicrobium</taxon>
    </lineage>
</organism>
<evidence type="ECO:0000256" key="2">
    <source>
        <dbReference type="ARBA" id="ARBA00005642"/>
    </source>
</evidence>
<dbReference type="EMBL" id="DSJL01000009">
    <property type="protein sequence ID" value="HEF64852.1"/>
    <property type="molecule type" value="Genomic_DNA"/>
</dbReference>
<dbReference type="InterPro" id="IPR002501">
    <property type="entry name" value="PsdUridine_synth_N"/>
</dbReference>
<evidence type="ECO:0000256" key="4">
    <source>
        <dbReference type="ARBA" id="ARBA00023235"/>
    </source>
</evidence>
<accession>A0A7C1XQ82</accession>
<evidence type="ECO:0000256" key="5">
    <source>
        <dbReference type="HAMAP-Rule" id="MF_01080"/>
    </source>
</evidence>
<dbReference type="Gene3D" id="3.30.2350.10">
    <property type="entry name" value="Pseudouridine synthase"/>
    <property type="match status" value="1"/>
</dbReference>
<reference evidence="8" key="1">
    <citation type="journal article" date="2020" name="mSystems">
        <title>Genome- and Community-Level Interaction Insights into Carbon Utilization and Element Cycling Functions of Hydrothermarchaeota in Hydrothermal Sediment.</title>
        <authorList>
            <person name="Zhou Z."/>
            <person name="Liu Y."/>
            <person name="Xu W."/>
            <person name="Pan J."/>
            <person name="Luo Z.H."/>
            <person name="Li M."/>
        </authorList>
    </citation>
    <scope>NUCLEOTIDE SEQUENCE [LARGE SCALE GENOMIC DNA]</scope>
    <source>
        <strain evidence="8">SpSt-222</strain>
    </source>
</reference>
<dbReference type="CDD" id="cd02573">
    <property type="entry name" value="PseudoU_synth_EcTruB"/>
    <property type="match status" value="1"/>
</dbReference>
<dbReference type="HAMAP" id="MF_01080">
    <property type="entry name" value="TruB_bact"/>
    <property type="match status" value="1"/>
</dbReference>
<dbReference type="GO" id="GO:1990481">
    <property type="term" value="P:mRNA pseudouridine synthesis"/>
    <property type="evidence" value="ECO:0007669"/>
    <property type="project" value="TreeGrafter"/>
</dbReference>
<evidence type="ECO:0000259" key="6">
    <source>
        <dbReference type="Pfam" id="PF01509"/>
    </source>
</evidence>
<evidence type="ECO:0000256" key="3">
    <source>
        <dbReference type="ARBA" id="ARBA00022694"/>
    </source>
</evidence>
<dbReference type="InterPro" id="IPR020103">
    <property type="entry name" value="PsdUridine_synth_cat_dom_sf"/>
</dbReference>
<feature type="domain" description="Pseudouridine synthase II N-terminal" evidence="6">
    <location>
        <begin position="23"/>
        <end position="172"/>
    </location>
</feature>
<dbReference type="Pfam" id="PF16198">
    <property type="entry name" value="TruB_C_2"/>
    <property type="match status" value="1"/>
</dbReference>